<dbReference type="SMART" id="SM00343">
    <property type="entry name" value="ZnF_C2HC"/>
    <property type="match status" value="2"/>
</dbReference>
<evidence type="ECO:0000313" key="4">
    <source>
        <dbReference type="Proteomes" id="UP000701853"/>
    </source>
</evidence>
<dbReference type="InterPro" id="IPR001878">
    <property type="entry name" value="Znf_CCHC"/>
</dbReference>
<dbReference type="InterPro" id="IPR057670">
    <property type="entry name" value="SH3_retrovirus"/>
</dbReference>
<dbReference type="PANTHER" id="PTHR11439">
    <property type="entry name" value="GAG-POL-RELATED RETROTRANSPOSON"/>
    <property type="match status" value="1"/>
</dbReference>
<dbReference type="InterPro" id="IPR036875">
    <property type="entry name" value="Znf_CCHC_sf"/>
</dbReference>
<protein>
    <recommendedName>
        <fullName evidence="2">Integrase catalytic domain-containing protein</fullName>
    </recommendedName>
</protein>
<dbReference type="AlphaFoldDB" id="A0A8J5YX18"/>
<dbReference type="GO" id="GO:0008270">
    <property type="term" value="F:zinc ion binding"/>
    <property type="evidence" value="ECO:0007669"/>
    <property type="project" value="InterPro"/>
</dbReference>
<dbReference type="SUPFAM" id="SSF56672">
    <property type="entry name" value="DNA/RNA polymerases"/>
    <property type="match status" value="1"/>
</dbReference>
<keyword evidence="4" id="KW-1185">Reference proteome</keyword>
<keyword evidence="1" id="KW-0064">Aspartyl protease</keyword>
<dbReference type="SUPFAM" id="SSF53098">
    <property type="entry name" value="Ribonuclease H-like"/>
    <property type="match status" value="1"/>
</dbReference>
<dbReference type="CDD" id="cd09272">
    <property type="entry name" value="RNase_HI_RT_Ty1"/>
    <property type="match status" value="1"/>
</dbReference>
<feature type="domain" description="Integrase catalytic" evidence="2">
    <location>
        <begin position="1"/>
        <end position="121"/>
    </location>
</feature>
<dbReference type="Pfam" id="PF25597">
    <property type="entry name" value="SH3_retrovirus"/>
    <property type="match status" value="1"/>
</dbReference>
<evidence type="ECO:0000313" key="3">
    <source>
        <dbReference type="EMBL" id="KAG8488895.1"/>
    </source>
</evidence>
<keyword evidence="1" id="KW-0645">Protease</keyword>
<accession>A0A8J5YX18</accession>
<proteinExistence type="predicted"/>
<name>A0A8J5YX18_9ROSI</name>
<dbReference type="InterPro" id="IPR001584">
    <property type="entry name" value="Integrase_cat-core"/>
</dbReference>
<dbReference type="EMBL" id="JAHUZN010000007">
    <property type="protein sequence ID" value="KAG8488895.1"/>
    <property type="molecule type" value="Genomic_DNA"/>
</dbReference>
<dbReference type="InterPro" id="IPR043502">
    <property type="entry name" value="DNA/RNA_pol_sf"/>
</dbReference>
<dbReference type="SUPFAM" id="SSF57756">
    <property type="entry name" value="Retrovirus zinc finger-like domains"/>
    <property type="match status" value="1"/>
</dbReference>
<dbReference type="GO" id="GO:0015074">
    <property type="term" value="P:DNA integration"/>
    <property type="evidence" value="ECO:0007669"/>
    <property type="project" value="InterPro"/>
</dbReference>
<dbReference type="OrthoDB" id="1001497at2759"/>
<organism evidence="3 4">
    <name type="scientific">Gossypium anomalum</name>
    <dbReference type="NCBI Taxonomy" id="47600"/>
    <lineage>
        <taxon>Eukaryota</taxon>
        <taxon>Viridiplantae</taxon>
        <taxon>Streptophyta</taxon>
        <taxon>Embryophyta</taxon>
        <taxon>Tracheophyta</taxon>
        <taxon>Spermatophyta</taxon>
        <taxon>Magnoliopsida</taxon>
        <taxon>eudicotyledons</taxon>
        <taxon>Gunneridae</taxon>
        <taxon>Pentapetalae</taxon>
        <taxon>rosids</taxon>
        <taxon>malvids</taxon>
        <taxon>Malvales</taxon>
        <taxon>Malvaceae</taxon>
        <taxon>Malvoideae</taxon>
        <taxon>Gossypium</taxon>
    </lineage>
</organism>
<dbReference type="PROSITE" id="PS50994">
    <property type="entry name" value="INTEGRASE"/>
    <property type="match status" value="1"/>
</dbReference>
<dbReference type="InterPro" id="IPR013103">
    <property type="entry name" value="RVT_2"/>
</dbReference>
<dbReference type="Pfam" id="PF07727">
    <property type="entry name" value="RVT_2"/>
    <property type="match status" value="2"/>
</dbReference>
<dbReference type="InterPro" id="IPR054722">
    <property type="entry name" value="PolX-like_BBD"/>
</dbReference>
<dbReference type="GO" id="GO:0004190">
    <property type="term" value="F:aspartic-type endopeptidase activity"/>
    <property type="evidence" value="ECO:0007669"/>
    <property type="project" value="UniProtKB-KW"/>
</dbReference>
<dbReference type="InterPro" id="IPR025724">
    <property type="entry name" value="GAG-pre-integrase_dom"/>
</dbReference>
<dbReference type="Pfam" id="PF22936">
    <property type="entry name" value="Pol_BBD"/>
    <property type="match status" value="1"/>
</dbReference>
<dbReference type="InterPro" id="IPR012337">
    <property type="entry name" value="RNaseH-like_sf"/>
</dbReference>
<dbReference type="PANTHER" id="PTHR11439:SF503">
    <property type="entry name" value="CYSTEINE-RICH RLK (RECEPTOR-LIKE PROTEIN KINASE) 8"/>
    <property type="match status" value="1"/>
</dbReference>
<reference evidence="3 4" key="1">
    <citation type="journal article" date="2021" name="bioRxiv">
        <title>The Gossypium anomalum genome as a resource for cotton improvement and evolutionary analysis of hybrid incompatibility.</title>
        <authorList>
            <person name="Grover C.E."/>
            <person name="Yuan D."/>
            <person name="Arick M.A."/>
            <person name="Miller E.R."/>
            <person name="Hu G."/>
            <person name="Peterson D.G."/>
            <person name="Wendel J.F."/>
            <person name="Udall J.A."/>
        </authorList>
    </citation>
    <scope>NUCLEOTIDE SEQUENCE [LARGE SCALE GENOMIC DNA]</scope>
    <source>
        <strain evidence="3">JFW-Udall</strain>
        <tissue evidence="3">Leaf</tissue>
    </source>
</reference>
<dbReference type="GO" id="GO:0003676">
    <property type="term" value="F:nucleic acid binding"/>
    <property type="evidence" value="ECO:0007669"/>
    <property type="project" value="InterPro"/>
</dbReference>
<sequence>MADRSFVVDWNKSSDSAYITVLDEPKLWHKRLGHANYKSLVLMTKASIKHQLTNTYTPQQNGVSERKNISLMDLARCLLFEKNLPKTLWAKAVNTTVYFQNRLPTKALVQKTPFEVWFEFKPSLAHLRVFGWTCYAHVPAVKRDKLAKKAQPGILVGYSSVKKCYMILDPSSNKDKNEPEYVTEDLVTDQIEVVQDEPELDIDVEPVRGSKPLSEIYEKVEVAAIEPSCFEEAEAQQGKVIRVKWVFRAKHNVDGSLNKLKARLVVKRFSQKYGIDYFETFTLVARLDTIRQLVPLASQKQWKIHQLDVKSAFLNGFLEEKIYVEQLEGFKVASKEDSVYKLKKALSISKPTLYVKKEGDETQLIVSLNVDDLLVTRGNHAILADFKGKMEQMFEMSDLGQMSYFLGMEVSQTQQGIFLSQKAFSLKILNKFSMLNCKATSTIVAIREKLSNQGDFEKVCESTYRSLIGCLFYLTATRPNIMFVVSPLSRFMHCCNEKHFQAAKRVFRYIKGTLSFGMTFTKSSKKQNVVAQSTAEVEYVVAAGAVNQAIWLRKIMVDLNLHQREATEIKCDNRSTVAIAKNPVFYRRTKHFKMKFYFVREMEQDQERQRRLKLELQLQRQEALDRKKDKGKKEATKRKFPPCAHCKKTNHLEKYCWHKPDIQCRGCKQLGHIEKVCKNKPKPQLHHQNQAQTAEDVEAQEEHVFTASCFASSSKVSKMWLIDSGCTHHMASNRSMFKELDTIFVTKVRIGNGELIEVKGKGKAVIGTKSGNKTISKVLYVPDIDQNLLSVGQLLEKGYSFIFEGKVCVIKDAVDQALVTVVMSDRSFTLDVNQLEPKTHVAQADKSSLWHRRLGHVNYKSLGLLHKMSLVEDMFCIEPKKDVCEVCQLGKQTRLPFSANKAWRAQERL</sequence>
<evidence type="ECO:0000256" key="1">
    <source>
        <dbReference type="ARBA" id="ARBA00022750"/>
    </source>
</evidence>
<dbReference type="Gene3D" id="4.10.60.10">
    <property type="entry name" value="Zinc finger, CCHC-type"/>
    <property type="match status" value="1"/>
</dbReference>
<dbReference type="Gene3D" id="3.30.420.10">
    <property type="entry name" value="Ribonuclease H-like superfamily/Ribonuclease H"/>
    <property type="match status" value="1"/>
</dbReference>
<keyword evidence="1" id="KW-0378">Hydrolase</keyword>
<dbReference type="Pfam" id="PF13976">
    <property type="entry name" value="gag_pre-integrs"/>
    <property type="match status" value="1"/>
</dbReference>
<dbReference type="Proteomes" id="UP000701853">
    <property type="component" value="Chromosome 7"/>
</dbReference>
<evidence type="ECO:0000259" key="2">
    <source>
        <dbReference type="PROSITE" id="PS50994"/>
    </source>
</evidence>
<comment type="caution">
    <text evidence="3">The sequence shown here is derived from an EMBL/GenBank/DDBJ whole genome shotgun (WGS) entry which is preliminary data.</text>
</comment>
<dbReference type="InterPro" id="IPR036397">
    <property type="entry name" value="RNaseH_sf"/>
</dbReference>
<gene>
    <name evidence="3" type="ORF">CXB51_016920</name>
</gene>